<proteinExistence type="predicted"/>
<gene>
    <name evidence="3" type="ORF">Arub01_55220</name>
</gene>
<dbReference type="InterPro" id="IPR005530">
    <property type="entry name" value="SPW"/>
</dbReference>
<comment type="caution">
    <text evidence="3">The sequence shown here is derived from an EMBL/GenBank/DDBJ whole genome shotgun (WGS) entry which is preliminary data.</text>
</comment>
<keyword evidence="1" id="KW-0812">Transmembrane</keyword>
<dbReference type="Proteomes" id="UP001165124">
    <property type="component" value="Unassembled WGS sequence"/>
</dbReference>
<name>A0A9W6UXF5_9ACTN</name>
<reference evidence="3" key="1">
    <citation type="submission" date="2023-02" db="EMBL/GenBank/DDBJ databases">
        <title>Actinomadura rubrobrunea NBRC 14622.</title>
        <authorList>
            <person name="Ichikawa N."/>
            <person name="Sato H."/>
            <person name="Tonouchi N."/>
        </authorList>
    </citation>
    <scope>NUCLEOTIDE SEQUENCE</scope>
    <source>
        <strain evidence="3">NBRC 14622</strain>
    </source>
</reference>
<feature type="transmembrane region" description="Helical" evidence="1">
    <location>
        <begin position="38"/>
        <end position="59"/>
    </location>
</feature>
<organism evidence="3 4">
    <name type="scientific">Actinomadura rubrobrunea</name>
    <dbReference type="NCBI Taxonomy" id="115335"/>
    <lineage>
        <taxon>Bacteria</taxon>
        <taxon>Bacillati</taxon>
        <taxon>Actinomycetota</taxon>
        <taxon>Actinomycetes</taxon>
        <taxon>Streptosporangiales</taxon>
        <taxon>Thermomonosporaceae</taxon>
        <taxon>Actinomadura</taxon>
    </lineage>
</organism>
<protein>
    <recommendedName>
        <fullName evidence="2">SPW repeat-containing integral membrane domain-containing protein</fullName>
    </recommendedName>
</protein>
<dbReference type="EMBL" id="BSRZ01000021">
    <property type="protein sequence ID" value="GLW67279.1"/>
    <property type="molecule type" value="Genomic_DNA"/>
</dbReference>
<sequence length="148" mass="15549">MHEMTHPADIERHPDIAELRTRYELAAASPTAQALDGLTVLAGLYLALSPWIVGFNYLGPITVNNLITGLAVAGLGLGFALAFGRTYGIAWIAPVIGIWTIISPWVIAGGMETTGTIVSNVVVGAIILVLGLATLGLAGTRAMAMRRR</sequence>
<accession>A0A9W6UXF5</accession>
<feature type="domain" description="SPW repeat-containing integral membrane" evidence="2">
    <location>
        <begin position="36"/>
        <end position="132"/>
    </location>
</feature>
<dbReference type="AlphaFoldDB" id="A0A9W6UXF5"/>
<keyword evidence="1" id="KW-0472">Membrane</keyword>
<evidence type="ECO:0000256" key="1">
    <source>
        <dbReference type="SAM" id="Phobius"/>
    </source>
</evidence>
<evidence type="ECO:0000313" key="3">
    <source>
        <dbReference type="EMBL" id="GLW67279.1"/>
    </source>
</evidence>
<feature type="transmembrane region" description="Helical" evidence="1">
    <location>
        <begin position="65"/>
        <end position="84"/>
    </location>
</feature>
<evidence type="ECO:0000259" key="2">
    <source>
        <dbReference type="Pfam" id="PF03779"/>
    </source>
</evidence>
<feature type="transmembrane region" description="Helical" evidence="1">
    <location>
        <begin position="117"/>
        <end position="138"/>
    </location>
</feature>
<evidence type="ECO:0000313" key="4">
    <source>
        <dbReference type="Proteomes" id="UP001165124"/>
    </source>
</evidence>
<feature type="transmembrane region" description="Helical" evidence="1">
    <location>
        <begin position="91"/>
        <end position="111"/>
    </location>
</feature>
<dbReference type="Pfam" id="PF03779">
    <property type="entry name" value="SPW"/>
    <property type="match status" value="1"/>
</dbReference>
<keyword evidence="1" id="KW-1133">Transmembrane helix</keyword>
<keyword evidence="4" id="KW-1185">Reference proteome</keyword>